<keyword evidence="2" id="KW-1185">Reference proteome</keyword>
<dbReference type="Proteomes" id="UP000006524">
    <property type="component" value="Segment"/>
</dbReference>
<dbReference type="KEGG" id="vg:10326818"/>
<organism evidence="1 2">
    <name type="scientific">Synechococcus phage S-SM2</name>
    <dbReference type="NCBI Taxonomy" id="444860"/>
    <lineage>
        <taxon>Viruses</taxon>
        <taxon>Duplodnaviria</taxon>
        <taxon>Heunggongvirae</taxon>
        <taxon>Uroviricota</taxon>
        <taxon>Caudoviricetes</taxon>
        <taxon>Pantevenvirales</taxon>
        <taxon>Kyanoviridae</taxon>
        <taxon>Nilusvirus</taxon>
        <taxon>Nilusvirus ssm2</taxon>
    </lineage>
</organism>
<accession>E3SJ80</accession>
<reference evidence="1 2" key="1">
    <citation type="journal article" date="2010" name="Environ. Microbiol.">
        <title>Genomic analysis of oceanic cyanobacterial myoviruses compared with T4-like myoviruses from diverse hosts and environments.</title>
        <authorList>
            <person name="Sullivan M.B."/>
            <person name="Huang K.H."/>
            <person name="Ignacio-Espinoza J.C."/>
            <person name="Berlin A.M."/>
            <person name="Kelly L."/>
            <person name="Weigele P.R."/>
            <person name="DeFrancesco A.S."/>
            <person name="Kern S.E."/>
            <person name="Thompson L.R."/>
            <person name="Young S."/>
            <person name="Yandava C."/>
            <person name="Fu R."/>
            <person name="Krastins B."/>
            <person name="Chase M."/>
            <person name="Sarracino D."/>
            <person name="Osburne M.S."/>
            <person name="Henn M.R."/>
            <person name="Chisholm S.W."/>
        </authorList>
    </citation>
    <scope>NUCLEOTIDE SEQUENCE [LARGE SCALE GENOMIC DNA]</scope>
    <source>
        <strain evidence="1">8017-1</strain>
    </source>
</reference>
<protein>
    <submittedName>
        <fullName evidence="1">Uncharacterized protein</fullName>
    </submittedName>
</protein>
<proteinExistence type="predicted"/>
<sequence length="237" mass="27818">MKPCIIKQPAGVGDVFFLQKVASIYRDKGHEVIWPLRDDIIWISKYISGISWCKLSDWLNGQGGRLFDFAGFAETDDFIYIDASTADRTFNTDPTRIMSSKFGLVGMDHTDWGKYFKFDRNKEREDELYYNVLGLKDDSEYVYVNDITNTDLRKTSSMAEKSYDYPVVENKIYEGFSLFDWIKVWENAKEIHTQPTAMCFILDVIDTDAKIFYYPKDERQYKDVIDIFNKVTEYRNA</sequence>
<gene>
    <name evidence="1" type="ORF">SSM2_195</name>
</gene>
<name>E3SJ80_9CAUD</name>
<dbReference type="GeneID" id="10326818"/>
<evidence type="ECO:0000313" key="2">
    <source>
        <dbReference type="Proteomes" id="UP000006524"/>
    </source>
</evidence>
<dbReference type="RefSeq" id="YP_004322342.1">
    <property type="nucleotide sequence ID" value="NC_015279.1"/>
</dbReference>
<dbReference type="EMBL" id="GU071095">
    <property type="protein sequence ID" value="ADO97528.1"/>
    <property type="molecule type" value="Genomic_DNA"/>
</dbReference>
<evidence type="ECO:0000313" key="1">
    <source>
        <dbReference type="EMBL" id="ADO97528.1"/>
    </source>
</evidence>